<protein>
    <submittedName>
        <fullName evidence="1">Uncharacterized protein</fullName>
    </submittedName>
</protein>
<sequence>MRPAAVGDFPPAAGMCLVQTSTRAKHYAIKIWADIADIEGRGAFPSADFECPAGRSQMAISLEDTSLEAYIHT</sequence>
<evidence type="ECO:0000313" key="1">
    <source>
        <dbReference type="EMBL" id="ANB78058.1"/>
    </source>
</evidence>
<gene>
    <name evidence="1" type="ORF">AYM40_37495</name>
</gene>
<dbReference type="EMBL" id="CP014581">
    <property type="protein sequence ID" value="ANB78058.1"/>
    <property type="molecule type" value="Genomic_DNA"/>
</dbReference>
<keyword evidence="2" id="KW-1185">Reference proteome</keyword>
<dbReference type="Proteomes" id="UP000076852">
    <property type="component" value="Plasmid pOLGA2"/>
</dbReference>
<dbReference type="AlphaFoldDB" id="A0A167WR21"/>
<proteinExistence type="predicted"/>
<organism evidence="1 2">
    <name type="scientific">Paraburkholderia phytofirmans OLGA172</name>
    <dbReference type="NCBI Taxonomy" id="1417228"/>
    <lineage>
        <taxon>Bacteria</taxon>
        <taxon>Pseudomonadati</taxon>
        <taxon>Pseudomonadota</taxon>
        <taxon>Betaproteobacteria</taxon>
        <taxon>Burkholderiales</taxon>
        <taxon>Burkholderiaceae</taxon>
        <taxon>Paraburkholderia</taxon>
    </lineage>
</organism>
<reference evidence="1 2" key="1">
    <citation type="journal article" date="2016" name="Gene">
        <title>PacBio SMRT assembly of a complex multi-replicon genome reveals chlorocatechol degradative operon in a region of genome plasticity.</title>
        <authorList>
            <person name="Ricker N."/>
            <person name="Shen S.Y."/>
            <person name="Goordial J."/>
            <person name="Jin S."/>
            <person name="Fulthorpe R.R."/>
        </authorList>
    </citation>
    <scope>NUCLEOTIDE SEQUENCE [LARGE SCALE GENOMIC DNA]</scope>
    <source>
        <strain evidence="1 2">OLGA172</strain>
        <plasmid evidence="2">polga2</plasmid>
    </source>
</reference>
<geneLocation type="plasmid" evidence="2">
    <name>polga2</name>
</geneLocation>
<evidence type="ECO:0000313" key="2">
    <source>
        <dbReference type="Proteomes" id="UP000076852"/>
    </source>
</evidence>
<keyword evidence="1" id="KW-0614">Plasmid</keyword>
<accession>A0A167WR21</accession>
<name>A0A167WR21_9BURK</name>
<dbReference type="KEGG" id="buz:AYM40_37495"/>